<reference evidence="1 2" key="1">
    <citation type="submission" date="2024-10" db="EMBL/GenBank/DDBJ databases">
        <title>Updated reference genomes for cyclostephanoid diatoms.</title>
        <authorList>
            <person name="Roberts W.R."/>
            <person name="Alverson A.J."/>
        </authorList>
    </citation>
    <scope>NUCLEOTIDE SEQUENCE [LARGE SCALE GENOMIC DNA]</scope>
    <source>
        <strain evidence="1 2">AJA228-03</strain>
    </source>
</reference>
<gene>
    <name evidence="1" type="ORF">ACHAXA_009951</name>
</gene>
<dbReference type="AlphaFoldDB" id="A0ABD3RY55"/>
<comment type="caution">
    <text evidence="1">The sequence shown here is derived from an EMBL/GenBank/DDBJ whole genome shotgun (WGS) entry which is preliminary data.</text>
</comment>
<sequence length="72" mass="7907">MTDANHQQQHQKQQRILDELAVAKSELTSGDVSGLVYVQSSPGAAFLVVSRSEALRGVERKIEELSKIQDKG</sequence>
<evidence type="ECO:0000313" key="2">
    <source>
        <dbReference type="Proteomes" id="UP001530377"/>
    </source>
</evidence>
<name>A0ABD3RY55_9STRA</name>
<protein>
    <submittedName>
        <fullName evidence="1">Uncharacterized protein</fullName>
    </submittedName>
</protein>
<dbReference type="Proteomes" id="UP001530377">
    <property type="component" value="Unassembled WGS sequence"/>
</dbReference>
<keyword evidence="2" id="KW-1185">Reference proteome</keyword>
<dbReference type="EMBL" id="JALLPB020000119">
    <property type="protein sequence ID" value="KAL3817120.1"/>
    <property type="molecule type" value="Genomic_DNA"/>
</dbReference>
<proteinExistence type="predicted"/>
<evidence type="ECO:0000313" key="1">
    <source>
        <dbReference type="EMBL" id="KAL3817120.1"/>
    </source>
</evidence>
<organism evidence="1 2">
    <name type="scientific">Cyclostephanos tholiformis</name>
    <dbReference type="NCBI Taxonomy" id="382380"/>
    <lineage>
        <taxon>Eukaryota</taxon>
        <taxon>Sar</taxon>
        <taxon>Stramenopiles</taxon>
        <taxon>Ochrophyta</taxon>
        <taxon>Bacillariophyta</taxon>
        <taxon>Coscinodiscophyceae</taxon>
        <taxon>Thalassiosirophycidae</taxon>
        <taxon>Stephanodiscales</taxon>
        <taxon>Stephanodiscaceae</taxon>
        <taxon>Cyclostephanos</taxon>
    </lineage>
</organism>
<accession>A0ABD3RY55</accession>